<feature type="transmembrane region" description="Helical" evidence="13">
    <location>
        <begin position="441"/>
        <end position="464"/>
    </location>
</feature>
<evidence type="ECO:0000256" key="8">
    <source>
        <dbReference type="ARBA" id="ARBA00022824"/>
    </source>
</evidence>
<dbReference type="GO" id="GO:0005789">
    <property type="term" value="C:endoplasmic reticulum membrane"/>
    <property type="evidence" value="ECO:0007669"/>
    <property type="project" value="UniProtKB-SubCell"/>
</dbReference>
<evidence type="ECO:0000256" key="7">
    <source>
        <dbReference type="ARBA" id="ARBA00022692"/>
    </source>
</evidence>
<dbReference type="FunCoup" id="A0A0C3GXD8">
    <property type="interactions" value="501"/>
</dbReference>
<feature type="transmembrane region" description="Helical" evidence="13">
    <location>
        <begin position="7"/>
        <end position="29"/>
    </location>
</feature>
<evidence type="ECO:0000256" key="13">
    <source>
        <dbReference type="RuleBase" id="RU367106"/>
    </source>
</evidence>
<comment type="pathway">
    <text evidence="2 13">Glycolipid biosynthesis; glycosylphosphatidylinositol-anchor biosynthesis.</text>
</comment>
<dbReference type="EMBL" id="KN832885">
    <property type="protein sequence ID" value="KIM95919.1"/>
    <property type="molecule type" value="Genomic_DNA"/>
</dbReference>
<dbReference type="UniPathway" id="UPA00196"/>
<evidence type="ECO:0000256" key="1">
    <source>
        <dbReference type="ARBA" id="ARBA00004477"/>
    </source>
</evidence>
<feature type="transmembrane region" description="Helical" evidence="13">
    <location>
        <begin position="632"/>
        <end position="656"/>
    </location>
</feature>
<keyword evidence="6 13" id="KW-0808">Transferase</keyword>
<evidence type="ECO:0000256" key="10">
    <source>
        <dbReference type="ARBA" id="ARBA00023136"/>
    </source>
</evidence>
<evidence type="ECO:0000256" key="2">
    <source>
        <dbReference type="ARBA" id="ARBA00004687"/>
    </source>
</evidence>
<dbReference type="SUPFAM" id="SSF53649">
    <property type="entry name" value="Alkaline phosphatase-like"/>
    <property type="match status" value="1"/>
</dbReference>
<dbReference type="Pfam" id="PF01663">
    <property type="entry name" value="Phosphodiest"/>
    <property type="match status" value="1"/>
</dbReference>
<dbReference type="InParanoid" id="A0A0C3GXD8"/>
<feature type="transmembrane region" description="Helical" evidence="13">
    <location>
        <begin position="496"/>
        <end position="513"/>
    </location>
</feature>
<keyword evidence="9 13" id="KW-1133">Transmembrane helix</keyword>
<dbReference type="GO" id="GO:0051267">
    <property type="term" value="F:CP2 mannose-ethanolamine phosphotransferase activity"/>
    <property type="evidence" value="ECO:0007669"/>
    <property type="project" value="EnsemblFungi"/>
</dbReference>
<dbReference type="PANTHER" id="PTHR23072:SF0">
    <property type="entry name" value="GPI ETHANOLAMINE PHOSPHATE TRANSFERASE 2"/>
    <property type="match status" value="1"/>
</dbReference>
<feature type="transmembrane region" description="Helical" evidence="13">
    <location>
        <begin position="709"/>
        <end position="728"/>
    </location>
</feature>
<sequence>MAGRPSPLLLTAANILIPIAILTFASGFFPYKPFLAGLAEYEALEYGSPPAAPFDKVVFMVVDALRSDFVFSGLSGFAFVQSLISSGAAMPFTAHATSPTITMPRIKAITTGSIPSFLDVILNFAESDTTSSLASQDTWLAQMKAKETGKMVMYGDDTWLKLFPGTFDRADGTSSFFVSDFTEVDNNVTRHLPEELKRDDWNTVILHYLGLDHIGHKTGPRGPNMIPKQREMDSIVKQIYTAMETEKSLRSTLLVLCGDHGMNDAGNHGGSAAGETSPALVFISPKLTTIASGAESPAFFRDDFQYYNVVEQSDMVPTLGALLGFPVPRNNLGVFIPNFLPFWSKDTDKVQIALRNARQILNVVTATFPSFEGYVASLACFEGSSSAEELACKWRDIVQGLEGLKSGEQTTDAWLLSVSKWLKEAQELMSSTASNYDIPKLTVGLCLALLATLLASVAAFPIVAPSLLTSSPFIITGLLYGLMMFASSYVEEEQHFWYWAATAWLALLAIRGSQVRGPSQHFFPLASIAVLTTARIARRWNQTGQKFAGEPDIARTFFSEHRATLWIAVVGAYLWNLRSLANRGFSLFSQNISGGIATVLTTASATFKLAFTSQDSPELMAGSKGPLMAGELSLSLVTRARIVFAAIGVALVYTFITGFSLKKRPNPTMRTVHDLLVLFLITQSRATNIPLLLIFEIAFLMLNNLNLNLVEITTTSLLFQYLSFFAFGGSNAISSIDLSSAYNGVSGYNVVAVGILTFMSNWAGPIFWTSATNLMLLRLRSKGQKNILSKHLALLTVFVTSSLFFVMASCTLLRTHLFIWTVFSPKYLYSMAWSLGQHLGINVGLGSLLFWLGKKYS</sequence>
<dbReference type="PANTHER" id="PTHR23072">
    <property type="entry name" value="PHOSPHATIDYLINOSITOL GLYCAN-RELATED"/>
    <property type="match status" value="1"/>
</dbReference>
<dbReference type="InterPro" id="IPR002591">
    <property type="entry name" value="Phosphodiest/P_Trfase"/>
</dbReference>
<keyword evidence="7 13" id="KW-0812">Transmembrane</keyword>
<evidence type="ECO:0000256" key="9">
    <source>
        <dbReference type="ARBA" id="ARBA00022989"/>
    </source>
</evidence>
<dbReference type="AlphaFoldDB" id="A0A0C3GXD8"/>
<feature type="transmembrane region" description="Helical" evidence="13">
    <location>
        <begin position="471"/>
        <end position="490"/>
    </location>
</feature>
<evidence type="ECO:0000256" key="5">
    <source>
        <dbReference type="ARBA" id="ARBA00022502"/>
    </source>
</evidence>
<dbReference type="InterPro" id="IPR017850">
    <property type="entry name" value="Alkaline_phosphatase_core_sf"/>
</dbReference>
<reference evidence="16" key="2">
    <citation type="submission" date="2015-01" db="EMBL/GenBank/DDBJ databases">
        <title>Evolutionary Origins and Diversification of the Mycorrhizal Mutualists.</title>
        <authorList>
            <consortium name="DOE Joint Genome Institute"/>
            <consortium name="Mycorrhizal Genomics Consortium"/>
            <person name="Kohler A."/>
            <person name="Kuo A."/>
            <person name="Nagy L.G."/>
            <person name="Floudas D."/>
            <person name="Copeland A."/>
            <person name="Barry K.W."/>
            <person name="Cichocki N."/>
            <person name="Veneault-Fourrey C."/>
            <person name="LaButti K."/>
            <person name="Lindquist E.A."/>
            <person name="Lipzen A."/>
            <person name="Lundell T."/>
            <person name="Morin E."/>
            <person name="Murat C."/>
            <person name="Riley R."/>
            <person name="Ohm R."/>
            <person name="Sun H."/>
            <person name="Tunlid A."/>
            <person name="Henrissat B."/>
            <person name="Grigoriev I.V."/>
            <person name="Hibbett D.S."/>
            <person name="Martin F."/>
        </authorList>
    </citation>
    <scope>NUCLEOTIDE SEQUENCE [LARGE SCALE GENOMIC DNA]</scope>
    <source>
        <strain evidence="16">Zn</strain>
    </source>
</reference>
<dbReference type="HOGENOM" id="CLU_004770_0_0_1"/>
<keyword evidence="5 13" id="KW-0337">GPI-anchor biosynthesis</keyword>
<feature type="transmembrane region" description="Helical" evidence="13">
    <location>
        <begin position="563"/>
        <end position="580"/>
    </location>
</feature>
<feature type="domain" description="GPI ethanolamine phosphate transferase 2 C-terminal" evidence="14">
    <location>
        <begin position="433"/>
        <end position="854"/>
    </location>
</feature>
<organism evidence="15 16">
    <name type="scientific">Oidiodendron maius (strain Zn)</name>
    <dbReference type="NCBI Taxonomy" id="913774"/>
    <lineage>
        <taxon>Eukaryota</taxon>
        <taxon>Fungi</taxon>
        <taxon>Dikarya</taxon>
        <taxon>Ascomycota</taxon>
        <taxon>Pezizomycotina</taxon>
        <taxon>Leotiomycetes</taxon>
        <taxon>Leotiomycetes incertae sedis</taxon>
        <taxon>Myxotrichaceae</taxon>
        <taxon>Oidiodendron</taxon>
    </lineage>
</organism>
<comment type="function">
    <text evidence="12 13">Ethanolamine phosphate transferase involved in glycosylphosphatidylinositol-anchor biosynthesis. Transfers ethanolamine phosphate to the GPI second mannose.</text>
</comment>
<evidence type="ECO:0000256" key="3">
    <source>
        <dbReference type="ARBA" id="ARBA00005315"/>
    </source>
</evidence>
<keyword evidence="11" id="KW-0325">Glycoprotein</keyword>
<dbReference type="Pfam" id="PF19316">
    <property type="entry name" value="PIGO_PIGG"/>
    <property type="match status" value="1"/>
</dbReference>
<evidence type="ECO:0000256" key="4">
    <source>
        <dbReference type="ARBA" id="ARBA00020830"/>
    </source>
</evidence>
<dbReference type="OrthoDB" id="272139at2759"/>
<gene>
    <name evidence="15" type="ORF">OIDMADRAFT_59006</name>
</gene>
<feature type="transmembrane region" description="Helical" evidence="13">
    <location>
        <begin position="792"/>
        <end position="819"/>
    </location>
</feature>
<name>A0A0C3GXD8_OIDMZ</name>
<evidence type="ECO:0000313" key="16">
    <source>
        <dbReference type="Proteomes" id="UP000054321"/>
    </source>
</evidence>
<evidence type="ECO:0000313" key="15">
    <source>
        <dbReference type="EMBL" id="KIM95919.1"/>
    </source>
</evidence>
<keyword evidence="16" id="KW-1185">Reference proteome</keyword>
<feature type="transmembrane region" description="Helical" evidence="13">
    <location>
        <begin position="831"/>
        <end position="852"/>
    </location>
</feature>
<comment type="subcellular location">
    <subcellularLocation>
        <location evidence="1 13">Endoplasmic reticulum membrane</location>
        <topology evidence="1 13">Multi-pass membrane protein</topology>
    </subcellularLocation>
</comment>
<proteinExistence type="inferred from homology"/>
<dbReference type="FunFam" id="3.40.720.10:FF:000045">
    <property type="entry name" value="GPI ethanolamine phosphate transferase 2"/>
    <property type="match status" value="1"/>
</dbReference>
<dbReference type="GO" id="GO:0005886">
    <property type="term" value="C:plasma membrane"/>
    <property type="evidence" value="ECO:0007669"/>
    <property type="project" value="EnsemblFungi"/>
</dbReference>
<keyword evidence="8 13" id="KW-0256">Endoplasmic reticulum</keyword>
<dbReference type="Proteomes" id="UP000054321">
    <property type="component" value="Unassembled WGS sequence"/>
</dbReference>
<dbReference type="InterPro" id="IPR037674">
    <property type="entry name" value="PIG-G_N"/>
</dbReference>
<feature type="transmembrane region" description="Helical" evidence="13">
    <location>
        <begin position="592"/>
        <end position="611"/>
    </location>
</feature>
<feature type="transmembrane region" description="Helical" evidence="13">
    <location>
        <begin position="748"/>
        <end position="771"/>
    </location>
</feature>
<dbReference type="CDD" id="cd16024">
    <property type="entry name" value="GPI_EPT_2"/>
    <property type="match status" value="1"/>
</dbReference>
<accession>A0A0C3GXD8</accession>
<evidence type="ECO:0000256" key="11">
    <source>
        <dbReference type="ARBA" id="ARBA00023180"/>
    </source>
</evidence>
<keyword evidence="10 13" id="KW-0472">Membrane</keyword>
<dbReference type="InterPro" id="IPR045687">
    <property type="entry name" value="PIGG/GPI7_C"/>
</dbReference>
<reference evidence="15 16" key="1">
    <citation type="submission" date="2014-04" db="EMBL/GenBank/DDBJ databases">
        <authorList>
            <consortium name="DOE Joint Genome Institute"/>
            <person name="Kuo A."/>
            <person name="Martino E."/>
            <person name="Perotto S."/>
            <person name="Kohler A."/>
            <person name="Nagy L.G."/>
            <person name="Floudas D."/>
            <person name="Copeland A."/>
            <person name="Barry K.W."/>
            <person name="Cichocki N."/>
            <person name="Veneault-Fourrey C."/>
            <person name="LaButti K."/>
            <person name="Lindquist E.A."/>
            <person name="Lipzen A."/>
            <person name="Lundell T."/>
            <person name="Morin E."/>
            <person name="Murat C."/>
            <person name="Sun H."/>
            <person name="Tunlid A."/>
            <person name="Henrissat B."/>
            <person name="Grigoriev I.V."/>
            <person name="Hibbett D.S."/>
            <person name="Martin F."/>
            <person name="Nordberg H.P."/>
            <person name="Cantor M.N."/>
            <person name="Hua S.X."/>
        </authorList>
    </citation>
    <scope>NUCLEOTIDE SEQUENCE [LARGE SCALE GENOMIC DNA]</scope>
    <source>
        <strain evidence="15 16">Zn</strain>
    </source>
</reference>
<dbReference type="STRING" id="913774.A0A0C3GXD8"/>
<dbReference type="GO" id="GO:0006506">
    <property type="term" value="P:GPI anchor biosynthetic process"/>
    <property type="evidence" value="ECO:0007669"/>
    <property type="project" value="UniProtKB-UniPathway"/>
</dbReference>
<dbReference type="Gene3D" id="3.40.720.10">
    <property type="entry name" value="Alkaline Phosphatase, subunit A"/>
    <property type="match status" value="1"/>
</dbReference>
<protein>
    <recommendedName>
        <fullName evidence="4 13">GPI ethanolamine phosphate transferase 2</fullName>
    </recommendedName>
</protein>
<comment type="similarity">
    <text evidence="3 13">Belongs to the PIGG/PIGN/PIGO family. PIGG subfamily.</text>
</comment>
<dbReference type="InterPro" id="IPR039527">
    <property type="entry name" value="PIGG/GPI7"/>
</dbReference>
<evidence type="ECO:0000256" key="6">
    <source>
        <dbReference type="ARBA" id="ARBA00022679"/>
    </source>
</evidence>
<evidence type="ECO:0000259" key="14">
    <source>
        <dbReference type="Pfam" id="PF19316"/>
    </source>
</evidence>
<evidence type="ECO:0000256" key="12">
    <source>
        <dbReference type="ARBA" id="ARBA00056729"/>
    </source>
</evidence>